<name>A0ABY3PEP3_9STAP</name>
<keyword evidence="2" id="KW-1185">Reference proteome</keyword>
<sequence>MKEVTTMPYISFLNSWKNHDLKRVTEMIDDTVAAYYINDLGEPIALNKTRLIQLLATRMAAVEADPHSQWNFEMIHRAHIHGNQMIMFYTYTNENQDYQNTPKTLITLTFGESSKNNNINQIKSVYITPNVTDV</sequence>
<evidence type="ECO:0008006" key="3">
    <source>
        <dbReference type="Google" id="ProtNLM"/>
    </source>
</evidence>
<dbReference type="Proteomes" id="UP001197626">
    <property type="component" value="Chromosome"/>
</dbReference>
<protein>
    <recommendedName>
        <fullName evidence="3">Nuclear transport factor 2 family protein</fullName>
    </recommendedName>
</protein>
<dbReference type="EMBL" id="CP086654">
    <property type="protein sequence ID" value="UEX90770.1"/>
    <property type="molecule type" value="Genomic_DNA"/>
</dbReference>
<evidence type="ECO:0000313" key="2">
    <source>
        <dbReference type="Proteomes" id="UP001197626"/>
    </source>
</evidence>
<proteinExistence type="predicted"/>
<accession>A0ABY3PEP3</accession>
<evidence type="ECO:0000313" key="1">
    <source>
        <dbReference type="EMBL" id="UEX90770.1"/>
    </source>
</evidence>
<reference evidence="1 2" key="1">
    <citation type="journal article" date="2022" name="Pathogens">
        <title>Staphylococcus ratti sp. nov. Isolated from a Lab Rat.</title>
        <authorList>
            <person name="Kovarovic V."/>
            <person name="Sedlacek I."/>
            <person name="Petras P."/>
            <person name="Kralova S."/>
            <person name="Maslanova I."/>
            <person name="Svec P."/>
            <person name="Neumann-Schaal M."/>
            <person name="Botka T."/>
            <person name="Gelbicova T."/>
            <person name="Stankova E."/>
            <person name="Doskar J."/>
            <person name="Pantucek R."/>
        </authorList>
    </citation>
    <scope>NUCLEOTIDE SEQUENCE [LARGE SCALE GENOMIC DNA]</scope>
    <source>
        <strain evidence="1 2">CCM 9025</strain>
    </source>
</reference>
<dbReference type="RefSeq" id="WP_229293250.1">
    <property type="nucleotide sequence ID" value="NZ_CP086654.1"/>
</dbReference>
<gene>
    <name evidence="1" type="ORF">LN051_03715</name>
</gene>
<organism evidence="1 2">
    <name type="scientific">Staphylococcus ratti</name>
    <dbReference type="NCBI Taxonomy" id="2892440"/>
    <lineage>
        <taxon>Bacteria</taxon>
        <taxon>Bacillati</taxon>
        <taxon>Bacillota</taxon>
        <taxon>Bacilli</taxon>
        <taxon>Bacillales</taxon>
        <taxon>Staphylococcaceae</taxon>
        <taxon>Staphylococcus</taxon>
    </lineage>
</organism>